<protein>
    <submittedName>
        <fullName evidence="1">Uncharacterized protein</fullName>
    </submittedName>
</protein>
<proteinExistence type="predicted"/>
<dbReference type="AlphaFoldDB" id="A0A545V2P6"/>
<keyword evidence="2" id="KW-1185">Reference proteome</keyword>
<dbReference type="EMBL" id="SPUK01000007">
    <property type="protein sequence ID" value="TQV95990.1"/>
    <property type="molecule type" value="Genomic_DNA"/>
</dbReference>
<sequence>MYILVPSCGTQAVKLPQRMPRRPSSIFLARYRHRNVQNELSRVFNATSIHPSTVNMNMGPNLASFFYPARLYYRASSSSLASRVASIASIASIIP</sequence>
<gene>
    <name evidence="1" type="ORF">IF1G_05819</name>
</gene>
<reference evidence="1 2" key="1">
    <citation type="journal article" date="2019" name="Appl. Microbiol. Biotechnol.">
        <title>Genome sequence of Isaria javanica and comparative genome analysis insights into family S53 peptidase evolution in fungal entomopathogens.</title>
        <authorList>
            <person name="Lin R."/>
            <person name="Zhang X."/>
            <person name="Xin B."/>
            <person name="Zou M."/>
            <person name="Gao Y."/>
            <person name="Qin F."/>
            <person name="Hu Q."/>
            <person name="Xie B."/>
            <person name="Cheng X."/>
        </authorList>
    </citation>
    <scope>NUCLEOTIDE SEQUENCE [LARGE SCALE GENOMIC DNA]</scope>
    <source>
        <strain evidence="1 2">IJ1G</strain>
    </source>
</reference>
<organism evidence="1 2">
    <name type="scientific">Cordyceps javanica</name>
    <dbReference type="NCBI Taxonomy" id="43265"/>
    <lineage>
        <taxon>Eukaryota</taxon>
        <taxon>Fungi</taxon>
        <taxon>Dikarya</taxon>
        <taxon>Ascomycota</taxon>
        <taxon>Pezizomycotina</taxon>
        <taxon>Sordariomycetes</taxon>
        <taxon>Hypocreomycetidae</taxon>
        <taxon>Hypocreales</taxon>
        <taxon>Cordycipitaceae</taxon>
        <taxon>Cordyceps</taxon>
    </lineage>
</organism>
<accession>A0A545V2P6</accession>
<evidence type="ECO:0000313" key="1">
    <source>
        <dbReference type="EMBL" id="TQV95990.1"/>
    </source>
</evidence>
<dbReference type="Proteomes" id="UP000315783">
    <property type="component" value="Unassembled WGS sequence"/>
</dbReference>
<comment type="caution">
    <text evidence="1">The sequence shown here is derived from an EMBL/GenBank/DDBJ whole genome shotgun (WGS) entry which is preliminary data.</text>
</comment>
<evidence type="ECO:0000313" key="2">
    <source>
        <dbReference type="Proteomes" id="UP000315783"/>
    </source>
</evidence>
<name>A0A545V2P6_9HYPO</name>